<evidence type="ECO:0000256" key="1">
    <source>
        <dbReference type="SAM" id="Phobius"/>
    </source>
</evidence>
<dbReference type="InterPro" id="IPR036390">
    <property type="entry name" value="WH_DNA-bd_sf"/>
</dbReference>
<dbReference type="AlphaFoldDB" id="A0A075GG19"/>
<protein>
    <submittedName>
        <fullName evidence="2">Uncharacterized protein</fullName>
    </submittedName>
</protein>
<dbReference type="Gene3D" id="1.10.10.10">
    <property type="entry name" value="Winged helix-like DNA-binding domain superfamily/Winged helix DNA-binding domain"/>
    <property type="match status" value="1"/>
</dbReference>
<sequence length="171" mass="19281">MDEENKETVVLGAISRGITKFDMISQETNVEPKDLEAILQKLENSGLIRVDEKKGWLGTKIEINPTEEGYREFERQLKILQEKWNQLENTYKSGNKQELEQKLKEDKSFLPSMMMFGIVDMMMFSMMFSMIGASMGSFIPAEDMGGMDEGADDMGGSDMGDDGGFDIDIGF</sequence>
<keyword evidence="1" id="KW-0812">Transmembrane</keyword>
<keyword evidence="1" id="KW-1133">Transmembrane helix</keyword>
<name>A0A075GG19_9ARCH</name>
<reference evidence="2" key="1">
    <citation type="journal article" date="2014" name="Genome Biol. Evol.">
        <title>Pangenome evidence for extensive interdomain horizontal transfer affecting lineage core and shell genes in uncultured planktonic thaumarchaeota and euryarchaeota.</title>
        <authorList>
            <person name="Deschamps P."/>
            <person name="Zivanovic Y."/>
            <person name="Moreira D."/>
            <person name="Rodriguez-Valera F."/>
            <person name="Lopez-Garcia P."/>
        </authorList>
    </citation>
    <scope>NUCLEOTIDE SEQUENCE</scope>
</reference>
<evidence type="ECO:0000313" key="2">
    <source>
        <dbReference type="EMBL" id="AIF02951.1"/>
    </source>
</evidence>
<keyword evidence="1" id="KW-0472">Membrane</keyword>
<dbReference type="InterPro" id="IPR036388">
    <property type="entry name" value="WH-like_DNA-bd_sf"/>
</dbReference>
<organism evidence="2">
    <name type="scientific">uncultured marine thaumarchaeote KM3_15_F02</name>
    <dbReference type="NCBI Taxonomy" id="1456029"/>
    <lineage>
        <taxon>Archaea</taxon>
        <taxon>Nitrososphaerota</taxon>
        <taxon>environmental samples</taxon>
    </lineage>
</organism>
<dbReference type="SUPFAM" id="SSF46785">
    <property type="entry name" value="Winged helix' DNA-binding domain"/>
    <property type="match status" value="1"/>
</dbReference>
<proteinExistence type="predicted"/>
<dbReference type="EMBL" id="KF900665">
    <property type="protein sequence ID" value="AIF02951.1"/>
    <property type="molecule type" value="Genomic_DNA"/>
</dbReference>
<accession>A0A075GG19</accession>
<feature type="transmembrane region" description="Helical" evidence="1">
    <location>
        <begin position="114"/>
        <end position="139"/>
    </location>
</feature>